<feature type="compositionally biased region" description="Polar residues" evidence="1">
    <location>
        <begin position="653"/>
        <end position="678"/>
    </location>
</feature>
<feature type="region of interest" description="Disordered" evidence="1">
    <location>
        <begin position="856"/>
        <end position="1022"/>
    </location>
</feature>
<accession>A0A2T9YM86</accession>
<feature type="compositionally biased region" description="Basic and acidic residues" evidence="1">
    <location>
        <begin position="856"/>
        <end position="898"/>
    </location>
</feature>
<feature type="compositionally biased region" description="Basic and acidic residues" evidence="1">
    <location>
        <begin position="752"/>
        <end position="783"/>
    </location>
</feature>
<feature type="region of interest" description="Disordered" evidence="1">
    <location>
        <begin position="626"/>
        <end position="689"/>
    </location>
</feature>
<proteinExistence type="predicted"/>
<feature type="compositionally biased region" description="Basic and acidic residues" evidence="1">
    <location>
        <begin position="987"/>
        <end position="1004"/>
    </location>
</feature>
<feature type="region of interest" description="Disordered" evidence="1">
    <location>
        <begin position="752"/>
        <end position="833"/>
    </location>
</feature>
<evidence type="ECO:0000313" key="3">
    <source>
        <dbReference type="Proteomes" id="UP000245383"/>
    </source>
</evidence>
<keyword evidence="3" id="KW-1185">Reference proteome</keyword>
<feature type="compositionally biased region" description="Basic and acidic residues" evidence="1">
    <location>
        <begin position="642"/>
        <end position="652"/>
    </location>
</feature>
<feature type="compositionally biased region" description="Basic and acidic residues" evidence="1">
    <location>
        <begin position="807"/>
        <end position="817"/>
    </location>
</feature>
<feature type="compositionally biased region" description="Basic and acidic residues" evidence="1">
    <location>
        <begin position="907"/>
        <end position="941"/>
    </location>
</feature>
<feature type="compositionally biased region" description="Polar residues" evidence="1">
    <location>
        <begin position="970"/>
        <end position="986"/>
    </location>
</feature>
<dbReference type="Proteomes" id="UP000245383">
    <property type="component" value="Unassembled WGS sequence"/>
</dbReference>
<feature type="compositionally biased region" description="Basic and acidic residues" evidence="1">
    <location>
        <begin position="679"/>
        <end position="689"/>
    </location>
</feature>
<evidence type="ECO:0000256" key="1">
    <source>
        <dbReference type="SAM" id="MobiDB-lite"/>
    </source>
</evidence>
<sequence>MSTEMYLIEQSAFLPDSVSGSIGSNSLMLDYSKANNQKNNEESLQPTITSNTLYESCKEIKKINKKCTQTTIASNILYESCEKIEKVTCLQTHLEEIAEDLNQDDFFGWINNNDKNKVADTDKQNATNKSSYKINTSMVSINCVEPESAQSIPHYVRAVDDTNLGLESQHVLQSGTNLADYKRYSIATVDKNYSRYIYSREKSSRFSTTSNEKIKSHKVNKNAIQQSIPETFELCSIKGINEQIPLSSLTTITKPKQDTLTGSIQTISENKKINFKEIKTQLVKRNLVIAKLMEKKQQISNLVISSQAIKTVGVDQGGDLSKKSTNKFAKHIKNKPKSTVKNDTCYKYHDASKKFNFNYKTKKYSAIILNNMKKRGTEPINMYYTYRHRHSTNNVESDRSEHKSEADGNNMSGRLDNFKSYNNDPSHINYTYNTKSAHTGYNIEKNYNNMSDKLDNYKNYNTETDHNDMSEKFGNTRDDIETNHNTKIDHNIKMRNLIMLNLDIILRSEKLDNAKPGHNTETDHIRDNTETNHVNKLDKFNNSKNYHTETDHNNMSEKFGSTENYYTETDHNDMSEKFGNTRDDIETNHNTKIDHNIKSEKLDNTKPGHNIKSKKLDNTKPRYNIKSKKLDNTKPGYNIATDRTRDNTETDHTMNNTQTEHTMDNTQTDHTVDNTENNHVNKLDKFDNSKNYHTETDHNDMSEKFGNTKNYHTETDHNDMSEKFGNTKNYHTETDHNDMSEKFGNTRDDIETNHNTKIDHNIKSEKLDNTKPGHNTKSDKLDNTKPGYNIKSKKLDNTKPGYNIATDRTRDNTETDHTMNNTQTEHTMDNTESNHTMDNTQTDHTMDNTENNHVNKLDKFDNSKNYHTETDHNDMSEKFGNTRDDIETNHNTKTDHNNMSDNFNNTKSEHNTKSDKLDNTKPRYNIETDHTIDNTKSEKINNTKNHNTKPGYFNNRGKIVNAKNHKNKPVYNNMSDKLDNTKNSNTKPDHTRDNTDFKNSKDIVDPGLSKYANSTTSSNPKL</sequence>
<organism evidence="2 3">
    <name type="scientific">Smittium simulii</name>
    <dbReference type="NCBI Taxonomy" id="133385"/>
    <lineage>
        <taxon>Eukaryota</taxon>
        <taxon>Fungi</taxon>
        <taxon>Fungi incertae sedis</taxon>
        <taxon>Zoopagomycota</taxon>
        <taxon>Kickxellomycotina</taxon>
        <taxon>Harpellomycetes</taxon>
        <taxon>Harpellales</taxon>
        <taxon>Legeriomycetaceae</taxon>
        <taxon>Smittium</taxon>
    </lineage>
</organism>
<feature type="compositionally biased region" description="Basic and acidic residues" evidence="1">
    <location>
        <begin position="396"/>
        <end position="406"/>
    </location>
</feature>
<dbReference type="EMBL" id="MBFR01000128">
    <property type="protein sequence ID" value="PVU93448.1"/>
    <property type="molecule type" value="Genomic_DNA"/>
</dbReference>
<gene>
    <name evidence="2" type="ORF">BB561_003261</name>
</gene>
<reference evidence="2 3" key="1">
    <citation type="journal article" date="2018" name="MBio">
        <title>Comparative Genomics Reveals the Core Gene Toolbox for the Fungus-Insect Symbiosis.</title>
        <authorList>
            <person name="Wang Y."/>
            <person name="Stata M."/>
            <person name="Wang W."/>
            <person name="Stajich J.E."/>
            <person name="White M.M."/>
            <person name="Moncalvo J.M."/>
        </authorList>
    </citation>
    <scope>NUCLEOTIDE SEQUENCE [LARGE SCALE GENOMIC DNA]</scope>
    <source>
        <strain evidence="2 3">SWE-8-4</strain>
    </source>
</reference>
<dbReference type="AlphaFoldDB" id="A0A2T9YM86"/>
<feature type="compositionally biased region" description="Polar residues" evidence="1">
    <location>
        <begin position="1011"/>
        <end position="1022"/>
    </location>
</feature>
<comment type="caution">
    <text evidence="2">The sequence shown here is derived from an EMBL/GenBank/DDBJ whole genome shotgun (WGS) entry which is preliminary data.</text>
</comment>
<evidence type="ECO:0000313" key="2">
    <source>
        <dbReference type="EMBL" id="PVU93448.1"/>
    </source>
</evidence>
<name>A0A2T9YM86_9FUNG</name>
<feature type="region of interest" description="Disordered" evidence="1">
    <location>
        <begin position="391"/>
        <end position="415"/>
    </location>
</feature>
<protein>
    <submittedName>
        <fullName evidence="2">Uncharacterized protein</fullName>
    </submittedName>
</protein>
<feature type="compositionally biased region" description="Polar residues" evidence="1">
    <location>
        <begin position="818"/>
        <end position="833"/>
    </location>
</feature>